<dbReference type="RefSeq" id="WP_183337692.1">
    <property type="nucleotide sequence ID" value="NZ_JACHZG010000001.1"/>
</dbReference>
<proteinExistence type="predicted"/>
<organism evidence="4 5">
    <name type="scientific">Microlunatus antarcticus</name>
    <dbReference type="NCBI Taxonomy" id="53388"/>
    <lineage>
        <taxon>Bacteria</taxon>
        <taxon>Bacillati</taxon>
        <taxon>Actinomycetota</taxon>
        <taxon>Actinomycetes</taxon>
        <taxon>Propionibacteriales</taxon>
        <taxon>Propionibacteriaceae</taxon>
        <taxon>Microlunatus</taxon>
    </lineage>
</organism>
<dbReference type="Pfam" id="PF18914">
    <property type="entry name" value="DUF5666"/>
    <property type="match status" value="1"/>
</dbReference>
<feature type="domain" description="DUF5666" evidence="3">
    <location>
        <begin position="101"/>
        <end position="162"/>
    </location>
</feature>
<keyword evidence="2" id="KW-1133">Transmembrane helix</keyword>
<dbReference type="InterPro" id="IPR043724">
    <property type="entry name" value="DUF5666"/>
</dbReference>
<evidence type="ECO:0000256" key="2">
    <source>
        <dbReference type="SAM" id="Phobius"/>
    </source>
</evidence>
<name>A0A7W5JV42_9ACTN</name>
<protein>
    <recommendedName>
        <fullName evidence="3">DUF5666 domain-containing protein</fullName>
    </recommendedName>
</protein>
<evidence type="ECO:0000313" key="5">
    <source>
        <dbReference type="Proteomes" id="UP000565572"/>
    </source>
</evidence>
<gene>
    <name evidence="4" type="ORF">FHX39_001763</name>
</gene>
<evidence type="ECO:0000259" key="3">
    <source>
        <dbReference type="Pfam" id="PF18914"/>
    </source>
</evidence>
<keyword evidence="5" id="KW-1185">Reference proteome</keyword>
<feature type="region of interest" description="Disordered" evidence="1">
    <location>
        <begin position="1"/>
        <end position="24"/>
    </location>
</feature>
<dbReference type="EMBL" id="JACHZG010000001">
    <property type="protein sequence ID" value="MBB3326819.1"/>
    <property type="molecule type" value="Genomic_DNA"/>
</dbReference>
<dbReference type="Proteomes" id="UP000565572">
    <property type="component" value="Unassembled WGS sequence"/>
</dbReference>
<evidence type="ECO:0000313" key="4">
    <source>
        <dbReference type="EMBL" id="MBB3326819.1"/>
    </source>
</evidence>
<keyword evidence="2" id="KW-0472">Membrane</keyword>
<feature type="transmembrane region" description="Helical" evidence="2">
    <location>
        <begin position="38"/>
        <end position="57"/>
    </location>
</feature>
<accession>A0A7W5JV42</accession>
<keyword evidence="2" id="KW-0812">Transmembrane</keyword>
<evidence type="ECO:0000256" key="1">
    <source>
        <dbReference type="SAM" id="MobiDB-lite"/>
    </source>
</evidence>
<sequence>MSEDLEVDHDRQAPPPYSDDDDGLDEELLLSAGRRPSLLTRVLLGLLILAVGVFVGVQVARVAGGSAGAAGAGAGQARRSGAAGSTAPRAGAASTAPAAAGEVTAIKAHTLVLADQGASRTVTFTDTTTVTEPYAHGELAVGDVVTVLGSRAADGSVNATSIVVR</sequence>
<reference evidence="4 5" key="1">
    <citation type="submission" date="2020-08" db="EMBL/GenBank/DDBJ databases">
        <title>Sequencing the genomes of 1000 actinobacteria strains.</title>
        <authorList>
            <person name="Klenk H.-P."/>
        </authorList>
    </citation>
    <scope>NUCLEOTIDE SEQUENCE [LARGE SCALE GENOMIC DNA]</scope>
    <source>
        <strain evidence="4 5">DSM 11053</strain>
    </source>
</reference>
<comment type="caution">
    <text evidence="4">The sequence shown here is derived from an EMBL/GenBank/DDBJ whole genome shotgun (WGS) entry which is preliminary data.</text>
</comment>
<feature type="compositionally biased region" description="Low complexity" evidence="1">
    <location>
        <begin position="75"/>
        <end position="90"/>
    </location>
</feature>
<dbReference type="AlphaFoldDB" id="A0A7W5JV42"/>
<feature type="region of interest" description="Disordered" evidence="1">
    <location>
        <begin position="67"/>
        <end position="90"/>
    </location>
</feature>